<feature type="compositionally biased region" description="Basic residues" evidence="1">
    <location>
        <begin position="68"/>
        <end position="79"/>
    </location>
</feature>
<dbReference type="AlphaFoldDB" id="A0A2R5G5Q9"/>
<name>A0A2R5G5Q9_9STRA</name>
<dbReference type="InParanoid" id="A0A2R5G5Q9"/>
<dbReference type="Proteomes" id="UP000241890">
    <property type="component" value="Unassembled WGS sequence"/>
</dbReference>
<keyword evidence="3" id="KW-1185">Reference proteome</keyword>
<evidence type="ECO:0000313" key="3">
    <source>
        <dbReference type="Proteomes" id="UP000241890"/>
    </source>
</evidence>
<feature type="compositionally biased region" description="Acidic residues" evidence="1">
    <location>
        <begin position="179"/>
        <end position="193"/>
    </location>
</feature>
<feature type="compositionally biased region" description="Low complexity" evidence="1">
    <location>
        <begin position="257"/>
        <end position="284"/>
    </location>
</feature>
<feature type="compositionally biased region" description="Acidic residues" evidence="1">
    <location>
        <begin position="237"/>
        <end position="255"/>
    </location>
</feature>
<comment type="caution">
    <text evidence="2">The sequence shown here is derived from an EMBL/GenBank/DDBJ whole genome shotgun (WGS) entry which is preliminary data.</text>
</comment>
<reference evidence="2 3" key="1">
    <citation type="submission" date="2017-12" db="EMBL/GenBank/DDBJ databases">
        <title>Sequencing, de novo assembly and annotation of complete genome of a new Thraustochytrid species, strain FCC1311.</title>
        <authorList>
            <person name="Sedici K."/>
            <person name="Godart F."/>
            <person name="Aiese Cigliano R."/>
            <person name="Sanseverino W."/>
            <person name="Barakat M."/>
            <person name="Ortet P."/>
            <person name="Marechal E."/>
            <person name="Cagnac O."/>
            <person name="Amato A."/>
        </authorList>
    </citation>
    <scope>NUCLEOTIDE SEQUENCE [LARGE SCALE GENOMIC DNA]</scope>
</reference>
<feature type="compositionally biased region" description="Acidic residues" evidence="1">
    <location>
        <begin position="219"/>
        <end position="228"/>
    </location>
</feature>
<feature type="region of interest" description="Disordered" evidence="1">
    <location>
        <begin position="127"/>
        <end position="316"/>
    </location>
</feature>
<accession>A0A2R5G5Q9</accession>
<evidence type="ECO:0000313" key="2">
    <source>
        <dbReference type="EMBL" id="GBG25679.1"/>
    </source>
</evidence>
<sequence>MAETAKTATAVEPTTPFPKPRDKILVEPSMDESAPLLIRSNTLGMFPALSGDCDAEGESGDSLEKQASAKRKGRKTRSAKKTDAGETQDDEGQGSSEGTASRPPKISRKHSLMFPVSSMLLHTTSSLDLVTEPADTHVFDQDEEGDGPNDSNSENEAEQEASKTDDNAKTGDVNKDDVNDCDEEEYEDGDDAVGPEGVRHAKTMSGGVTTIEDSATGIGEEDEEDLEVKEEAPDAVGSDDDEEEEVEEEEEEENNLNEKGAAASASATSPSSGAAAVAASSGQSRMEPMVPAPARPGPITRRQSFKDASHSSWRVF</sequence>
<feature type="region of interest" description="Disordered" evidence="1">
    <location>
        <begin position="45"/>
        <end position="110"/>
    </location>
</feature>
<proteinExistence type="predicted"/>
<feature type="compositionally biased region" description="Acidic residues" evidence="1">
    <location>
        <begin position="141"/>
        <end position="159"/>
    </location>
</feature>
<dbReference type="EMBL" id="BEYU01000014">
    <property type="protein sequence ID" value="GBG25679.1"/>
    <property type="molecule type" value="Genomic_DNA"/>
</dbReference>
<evidence type="ECO:0000256" key="1">
    <source>
        <dbReference type="SAM" id="MobiDB-lite"/>
    </source>
</evidence>
<feature type="region of interest" description="Disordered" evidence="1">
    <location>
        <begin position="1"/>
        <end position="28"/>
    </location>
</feature>
<protein>
    <submittedName>
        <fullName evidence="2">Uncharacterized protein</fullName>
    </submittedName>
</protein>
<gene>
    <name evidence="2" type="ORF">FCC1311_018982</name>
</gene>
<organism evidence="2 3">
    <name type="scientific">Hondaea fermentalgiana</name>
    <dbReference type="NCBI Taxonomy" id="2315210"/>
    <lineage>
        <taxon>Eukaryota</taxon>
        <taxon>Sar</taxon>
        <taxon>Stramenopiles</taxon>
        <taxon>Bigyra</taxon>
        <taxon>Labyrinthulomycetes</taxon>
        <taxon>Thraustochytrida</taxon>
        <taxon>Thraustochytriidae</taxon>
        <taxon>Hondaea</taxon>
    </lineage>
</organism>
<feature type="compositionally biased region" description="Basic and acidic residues" evidence="1">
    <location>
        <begin position="160"/>
        <end position="178"/>
    </location>
</feature>